<organism evidence="6 7">
    <name type="scientific">Limnohabitans parvus II-B4</name>
    <dbReference type="NCBI Taxonomy" id="1293052"/>
    <lineage>
        <taxon>Bacteria</taxon>
        <taxon>Pseudomonadati</taxon>
        <taxon>Pseudomonadota</taxon>
        <taxon>Betaproteobacteria</taxon>
        <taxon>Burkholderiales</taxon>
        <taxon>Comamonadaceae</taxon>
        <taxon>Limnohabitans</taxon>
    </lineage>
</organism>
<evidence type="ECO:0000313" key="6">
    <source>
        <dbReference type="EMBL" id="PUE55266.1"/>
    </source>
</evidence>
<accession>A0A315EBC8</accession>
<proteinExistence type="predicted"/>
<dbReference type="PANTHER" id="PTHR12338:SF8">
    <property type="entry name" value="HEME_HEMOPEXIN-BINDING PROTEIN"/>
    <property type="match status" value="1"/>
</dbReference>
<evidence type="ECO:0000256" key="2">
    <source>
        <dbReference type="ARBA" id="ARBA00022525"/>
    </source>
</evidence>
<evidence type="ECO:0000259" key="5">
    <source>
        <dbReference type="SMART" id="SM00912"/>
    </source>
</evidence>
<dbReference type="InterPro" id="IPR024973">
    <property type="entry name" value="ESPR"/>
</dbReference>
<keyword evidence="7" id="KW-1185">Reference proteome</keyword>
<dbReference type="SUPFAM" id="SSF51126">
    <property type="entry name" value="Pectin lyase-like"/>
    <property type="match status" value="1"/>
</dbReference>
<dbReference type="Gene3D" id="2.160.20.10">
    <property type="entry name" value="Single-stranded right-handed beta-helix, Pectin lyase-like"/>
    <property type="match status" value="1"/>
</dbReference>
<reference evidence="6 7" key="1">
    <citation type="submission" date="2017-04" db="EMBL/GenBank/DDBJ databases">
        <title>Unexpected and diverse lifestyles within the genus Limnohabitans.</title>
        <authorList>
            <person name="Kasalicky V."/>
            <person name="Mehrshad M."/>
            <person name="Andrei S.-A."/>
            <person name="Salcher M."/>
            <person name="Kratochvilova H."/>
            <person name="Simek K."/>
            <person name="Ghai R."/>
        </authorList>
    </citation>
    <scope>NUCLEOTIDE SEQUENCE [LARGE SCALE GENOMIC DNA]</scope>
    <source>
        <strain evidence="6 7">II-B4</strain>
    </source>
</reference>
<dbReference type="NCBIfam" id="TIGR01901">
    <property type="entry name" value="adhes_NPXG"/>
    <property type="match status" value="1"/>
</dbReference>
<evidence type="ECO:0000256" key="3">
    <source>
        <dbReference type="ARBA" id="ARBA00022729"/>
    </source>
</evidence>
<gene>
    <name evidence="6" type="ORF">B9Z37_01425</name>
</gene>
<sequence>MNARSYKTVFSKRLGTLVAVGEHASSQGKANGAGSGGGAGGAGASATLGYIAALTASFAFVSLAWAAPATNALPTSGTVVQGAASMSQTANQLNITQSTQRAAINWQSFDIGSQARVQVYQPNAQSVLLNRVVGATPSQIFGQMQANGHVILVNPNGVLFGKDGSVNAGGFTASTLNISDANFMAGNMVYERNGSTAGIVNQGNITTAPGGYVALLGAAVSNEGSIHTQGGSVVMGAGETIKVPVSGTGRIKLELTPAAINASVSNSGSIVTEGGQVYMQALALNRAAAQILQSGSIDTTGEKGGDVNVLADGGQIRVNGSITANSNNGTAGGDIYIGRDKDTNVLAAVGNVSGATLESRGGFVETSGDWLGTKGVTVLANEWLLDPSDITISNATSSNVTGTNPADIVPTGGAGTSSVVNVGTIQTAINGGTSVTIKTTNSSNDTGTGAGNITIADELNLVNNSTENATLKLIADNGIFVNKKITGSTGTSSSGTTPTGLVNIDMLAKGNFKGSNTDSPSSKGITLNSTIVTNGTVTLDGTSRNTSNVVTGVIPSTAWSSENNTNSGVVFNTGSGITADHFQVKGTHLVNNSFGTNGVYINGVVKFNATGNTDSNITGNSNAQGNFGAGVMVFKNATLDITQNGSGTTTIKGSNSNAAGGNGIRIGGLDNPTINTKGKVTIGQQADGVNSPLFIRGTINAGKNSSGQGVLNLIGQTTGTSNNAGVLFFHNSQVISGTTSTANDAVDININGKSINGVGVRIGPTDSSFSPINIKSEQAANISITGTSTNEDGINNRGSNISTKGDLTVVGSTRGNNKNGIFYGSGYSHGGNGGRTWTANNLTLTGTADTAGGIRASGIRMVHSGADGKFIAAGDIKITGTVNGQGSGNGVVVGSSDWGTHAVVLDGKNITVRGNVRTTSADTSNAVYLDGLQAKAAGNITLQGETLSASATTINVTGNPYHFSALGYVGNATSLQAGDNLLIQANQGSIAFNEGTRGAAAPTSPNPQTSTSKLTGKNIIIDNSGAGMAIGEGTAVTGSGGTEGATLGNGLGKATTERGISLADSRAITAIENLNINGTTSASNKEGIFISSNTIEAKNIKLVGSSTGAGGAEQNAKGVRSFGTLKASDSITLEGTSTNVTGVGIEGGSVTAGGAVVIKATTTVGQFQGANIGGAVQGASVSITGNSSNNQGVMVSSAVTATNGGVDITGTTTSAATSMHGVLVNANIKATNGDVTINGTSDNGYGVHINGGTVTSAGETPATGGSTPIAAHASAININGVSNGKNPNNASVGAQIQNTVIAAGKLTIKGETKGVGNYQAVNIARAVSGETVEIKGDSVKHIGVEINAAVTATNGDITVTAGNTVGTHHAFKMTANGTLKTDVDAKTININTNGLDLQGAVQAGSTGSGTVNIKTTGNNAIDIGGSDDLNSTAAFQKLGINKAELDKITAGKVVIGDTSKTGDITVSQATITKAVTGDITLQTKGTIAVNKALTVGDAAGTKNLTLDAGGAITSDANGKLTANNLTVKAGSTIGAEGAAIKTKVVEASLTSGGAQFLGEDDAIRVAAKSNSGDINITTTNGTMRVETVNGVVGIDAGTGNVKLKATSDLSHGIEMPFNVKGKDITVDATANNGTGLGFYGAGGSFNASGSLNLTGTATGTGNGLYTFGGEFKAGTGINITGTSAYGQGVGFDANAKLINTSGDIVIKGTANGANTQGIGIRGVSIINGENNVGGRITLEAAKGDIFVSDVKPTVSPWNLVAPLTNTITQNGTGDVKLTTVGSGQITVPLIVNNGAGNVIVAAGSDLAAGNGGGGQVKTVAGNTITQNRDGNTYIYSGSAPDTGNLADLNNGFSTLRLTPVLASAQNAQLGTSYQTGATNNTISGGDKTQVMFRSTAKPQFDVNLSAITITKPQGSVDPDQSAINAALIAGYTAANPSGGIKQNGTGPNLFTVGAAAVIGSFSQSTRAPGDSAGSYQYTGFTSSGGNSWTVGAINMPTLKILPSTVNPIGPVVLPVNNNTGANSRVRTVSGFGNSGAATGVLDDTPVTESREVCSDVFPENCECQPSVIPSIEICFAPKRVAATKEEK</sequence>
<comment type="subcellular location">
    <subcellularLocation>
        <location evidence="1">Secreted</location>
    </subcellularLocation>
</comment>
<dbReference type="InterPro" id="IPR012334">
    <property type="entry name" value="Pectin_lyas_fold"/>
</dbReference>
<feature type="region of interest" description="Disordered" evidence="4">
    <location>
        <begin position="995"/>
        <end position="1014"/>
    </location>
</feature>
<dbReference type="Proteomes" id="UP000250790">
    <property type="component" value="Unassembled WGS sequence"/>
</dbReference>
<evidence type="ECO:0000313" key="7">
    <source>
        <dbReference type="Proteomes" id="UP000250790"/>
    </source>
</evidence>
<comment type="caution">
    <text evidence="6">The sequence shown here is derived from an EMBL/GenBank/DDBJ whole genome shotgun (WGS) entry which is preliminary data.</text>
</comment>
<dbReference type="RefSeq" id="WP_108311269.1">
    <property type="nucleotide sequence ID" value="NZ_NESN01000001.1"/>
</dbReference>
<dbReference type="Pfam" id="PF13018">
    <property type="entry name" value="ESPR"/>
    <property type="match status" value="1"/>
</dbReference>
<dbReference type="GO" id="GO:0005576">
    <property type="term" value="C:extracellular region"/>
    <property type="evidence" value="ECO:0007669"/>
    <property type="project" value="UniProtKB-SubCell"/>
</dbReference>
<dbReference type="SMART" id="SM00710">
    <property type="entry name" value="PbH1"/>
    <property type="match status" value="9"/>
</dbReference>
<keyword evidence="2" id="KW-0964">Secreted</keyword>
<dbReference type="Pfam" id="PF05860">
    <property type="entry name" value="TPS"/>
    <property type="match status" value="1"/>
</dbReference>
<dbReference type="EMBL" id="NESN01000001">
    <property type="protein sequence ID" value="PUE55266.1"/>
    <property type="molecule type" value="Genomic_DNA"/>
</dbReference>
<dbReference type="InterPro" id="IPR011050">
    <property type="entry name" value="Pectin_lyase_fold/virulence"/>
</dbReference>
<name>A0A315EBC8_9BURK</name>
<evidence type="ECO:0000256" key="4">
    <source>
        <dbReference type="SAM" id="MobiDB-lite"/>
    </source>
</evidence>
<dbReference type="PANTHER" id="PTHR12338">
    <property type="entry name" value="AUTOTRANSPORTER"/>
    <property type="match status" value="1"/>
</dbReference>
<keyword evidence="3" id="KW-0732">Signal</keyword>
<feature type="domain" description="Filamentous haemagglutinin FhaB/tRNA nuclease CdiA-like TPS" evidence="5">
    <location>
        <begin position="70"/>
        <end position="182"/>
    </location>
</feature>
<dbReference type="SMART" id="SM00912">
    <property type="entry name" value="Haemagg_act"/>
    <property type="match status" value="1"/>
</dbReference>
<dbReference type="InterPro" id="IPR008638">
    <property type="entry name" value="FhaB/CdiA-like_TPS"/>
</dbReference>
<protein>
    <recommendedName>
        <fullName evidence="5">Filamentous haemagglutinin FhaB/tRNA nuclease CdiA-like TPS domain-containing protein</fullName>
    </recommendedName>
</protein>
<dbReference type="InterPro" id="IPR050909">
    <property type="entry name" value="Bact_Autotransporter_VF"/>
</dbReference>
<dbReference type="OrthoDB" id="218680at2"/>
<evidence type="ECO:0000256" key="1">
    <source>
        <dbReference type="ARBA" id="ARBA00004613"/>
    </source>
</evidence>
<dbReference type="InterPro" id="IPR006626">
    <property type="entry name" value="PbH1"/>
</dbReference>